<dbReference type="Gene3D" id="3.40.50.300">
    <property type="entry name" value="P-loop containing nucleotide triphosphate hydrolases"/>
    <property type="match status" value="1"/>
</dbReference>
<dbReference type="PANTHER" id="PTHR48007:SF29">
    <property type="entry name" value="POLLEN RECEPTOR-LIKE KINASE 3"/>
    <property type="match status" value="1"/>
</dbReference>
<accession>A0AAN9NY25</accession>
<dbReference type="AlphaFoldDB" id="A0AAN9NY25"/>
<dbReference type="InterPro" id="IPR027417">
    <property type="entry name" value="P-loop_NTPase"/>
</dbReference>
<comment type="caution">
    <text evidence="1">The sequence shown here is derived from an EMBL/GenBank/DDBJ whole genome shotgun (WGS) entry which is preliminary data.</text>
</comment>
<dbReference type="EMBL" id="JAYMYR010000002">
    <property type="protein sequence ID" value="KAK7377678.1"/>
    <property type="molecule type" value="Genomic_DNA"/>
</dbReference>
<evidence type="ECO:0000313" key="1">
    <source>
        <dbReference type="EMBL" id="KAK7377678.1"/>
    </source>
</evidence>
<organism evidence="1 2">
    <name type="scientific">Phaseolus coccineus</name>
    <name type="common">Scarlet runner bean</name>
    <name type="synonym">Phaseolus multiflorus</name>
    <dbReference type="NCBI Taxonomy" id="3886"/>
    <lineage>
        <taxon>Eukaryota</taxon>
        <taxon>Viridiplantae</taxon>
        <taxon>Streptophyta</taxon>
        <taxon>Embryophyta</taxon>
        <taxon>Tracheophyta</taxon>
        <taxon>Spermatophyta</taxon>
        <taxon>Magnoliopsida</taxon>
        <taxon>eudicotyledons</taxon>
        <taxon>Gunneridae</taxon>
        <taxon>Pentapetalae</taxon>
        <taxon>rosids</taxon>
        <taxon>fabids</taxon>
        <taxon>Fabales</taxon>
        <taxon>Fabaceae</taxon>
        <taxon>Papilionoideae</taxon>
        <taxon>50 kb inversion clade</taxon>
        <taxon>NPAAA clade</taxon>
        <taxon>indigoferoid/millettioid clade</taxon>
        <taxon>Phaseoleae</taxon>
        <taxon>Phaseolus</taxon>
    </lineage>
</organism>
<sequence>MVKDERGTFGLPDLMKTAMEVLGNGGLGLAYKVAMASGLSLDLRHFGRLKNPNILTPLAYHYGKEEKGFFTKYMPKRSLLYVLHVAVFNPVMLLDEIDKMGFDLRGNPASALLEVLDPEQNKTLISILYSS</sequence>
<evidence type="ECO:0008006" key="3">
    <source>
        <dbReference type="Google" id="ProtNLM"/>
    </source>
</evidence>
<name>A0AAN9NY25_PHACN</name>
<reference evidence="1 2" key="1">
    <citation type="submission" date="2024-01" db="EMBL/GenBank/DDBJ databases">
        <title>The genomes of 5 underutilized Papilionoideae crops provide insights into root nodulation and disease resistanc.</title>
        <authorList>
            <person name="Jiang F."/>
        </authorList>
    </citation>
    <scope>NUCLEOTIDE SEQUENCE [LARGE SCALE GENOMIC DNA]</scope>
    <source>
        <strain evidence="1">JINMINGXINNONG_FW02</strain>
        <tissue evidence="1">Leaves</tissue>
    </source>
</reference>
<dbReference type="PANTHER" id="PTHR48007">
    <property type="entry name" value="LEUCINE-RICH REPEAT RECEPTOR-LIKE PROTEIN KINASE PXC1"/>
    <property type="match status" value="1"/>
</dbReference>
<gene>
    <name evidence="1" type="ORF">VNO80_03107</name>
</gene>
<protein>
    <recommendedName>
        <fullName evidence="3">ATPase AAA-type core domain-containing protein</fullName>
    </recommendedName>
</protein>
<keyword evidence="2" id="KW-1185">Reference proteome</keyword>
<dbReference type="Proteomes" id="UP001374584">
    <property type="component" value="Unassembled WGS sequence"/>
</dbReference>
<evidence type="ECO:0000313" key="2">
    <source>
        <dbReference type="Proteomes" id="UP001374584"/>
    </source>
</evidence>
<proteinExistence type="predicted"/>
<dbReference type="InterPro" id="IPR046959">
    <property type="entry name" value="PRK1-6/SRF4-like"/>
</dbReference>